<dbReference type="Gene3D" id="1.20.1250.20">
    <property type="entry name" value="MFS general substrate transporter like domains"/>
    <property type="match status" value="2"/>
</dbReference>
<evidence type="ECO:0000313" key="4">
    <source>
        <dbReference type="EMBL" id="RNF08831.1"/>
    </source>
</evidence>
<protein>
    <submittedName>
        <fullName evidence="4">Cystatin-like cysteine protease inhibitor domain-containing protein</fullName>
    </submittedName>
</protein>
<feature type="transmembrane region" description="Helical" evidence="2">
    <location>
        <begin position="303"/>
        <end position="326"/>
    </location>
</feature>
<proteinExistence type="predicted"/>
<accession>A0A3S5IRU1</accession>
<dbReference type="AlphaFoldDB" id="A0A3S5IRU1"/>
<feature type="transmembrane region" description="Helical" evidence="2">
    <location>
        <begin position="460"/>
        <end position="483"/>
    </location>
</feature>
<dbReference type="PROSITE" id="PS50850">
    <property type="entry name" value="MFS"/>
    <property type="match status" value="1"/>
</dbReference>
<dbReference type="PANTHER" id="PTHR23525">
    <property type="entry name" value="TRANSPORTER, PUTATIVE-RELATED"/>
    <property type="match status" value="1"/>
</dbReference>
<dbReference type="RefSeq" id="XP_029225920.1">
    <property type="nucleotide sequence ID" value="XM_029373955.1"/>
</dbReference>
<dbReference type="Pfam" id="PF07690">
    <property type="entry name" value="MFS_1"/>
    <property type="match status" value="1"/>
</dbReference>
<keyword evidence="2" id="KW-1133">Transmembrane helix</keyword>
<name>A0A3S5IRU1_9TRYP</name>
<feature type="transmembrane region" description="Helical" evidence="2">
    <location>
        <begin position="151"/>
        <end position="174"/>
    </location>
</feature>
<dbReference type="PANTHER" id="PTHR23525:SF1">
    <property type="entry name" value="NODULIN-LIKE DOMAIN-CONTAINING PROTEIN"/>
    <property type="match status" value="1"/>
</dbReference>
<evidence type="ECO:0000259" key="3">
    <source>
        <dbReference type="PROSITE" id="PS50850"/>
    </source>
</evidence>
<feature type="domain" description="Major facilitator superfamily (MFS) profile" evidence="3">
    <location>
        <begin position="16"/>
        <end position="486"/>
    </location>
</feature>
<evidence type="ECO:0000256" key="1">
    <source>
        <dbReference type="ARBA" id="ARBA00004141"/>
    </source>
</evidence>
<keyword evidence="2" id="KW-0812">Transmembrane</keyword>
<evidence type="ECO:0000256" key="2">
    <source>
        <dbReference type="SAM" id="Phobius"/>
    </source>
</evidence>
<dbReference type="SUPFAM" id="SSF103473">
    <property type="entry name" value="MFS general substrate transporter"/>
    <property type="match status" value="1"/>
</dbReference>
<comment type="subcellular location">
    <subcellularLocation>
        <location evidence="1">Membrane</location>
        <topology evidence="1">Multi-pass membrane protein</topology>
    </subcellularLocation>
</comment>
<dbReference type="InterPro" id="IPR036259">
    <property type="entry name" value="MFS_trans_sf"/>
</dbReference>
<keyword evidence="2" id="KW-0472">Membrane</keyword>
<organism evidence="4 5">
    <name type="scientific">Trypanosoma conorhini</name>
    <dbReference type="NCBI Taxonomy" id="83891"/>
    <lineage>
        <taxon>Eukaryota</taxon>
        <taxon>Discoba</taxon>
        <taxon>Euglenozoa</taxon>
        <taxon>Kinetoplastea</taxon>
        <taxon>Metakinetoplastina</taxon>
        <taxon>Trypanosomatida</taxon>
        <taxon>Trypanosomatidae</taxon>
        <taxon>Trypanosoma</taxon>
    </lineage>
</organism>
<dbReference type="InterPro" id="IPR011701">
    <property type="entry name" value="MFS"/>
</dbReference>
<dbReference type="GO" id="GO:0022857">
    <property type="term" value="F:transmembrane transporter activity"/>
    <property type="evidence" value="ECO:0007669"/>
    <property type="project" value="InterPro"/>
</dbReference>
<keyword evidence="5" id="KW-1185">Reference proteome</keyword>
<gene>
    <name evidence="4" type="ORF">Tco025E_07088</name>
</gene>
<feature type="transmembrane region" description="Helical" evidence="2">
    <location>
        <begin position="53"/>
        <end position="73"/>
    </location>
</feature>
<sequence>MIRVSLSELREHLGSPWGLIIFYVFMNSLASSIWMNNAWTPLIYKVFGNSNLYVGLMSALNGMTQMFFAILGGHLADKVIGPSRTLIFAVRFGVFSLLFNVISVWSGNLYMLIVAQILYGVYLGLSVTSVESVFAQCIKQGERDRVYGVKFSFEASGPVGGLVLSLILFALFGNTWRVEVLQWVITTGILVHLSSLQVFLLYFKPLPSHLDLSSNGANAVEAEEVDVSVQCKQEEARSTHIDEEIVVYATSETVVSPISSSLEVRDESSEPQFPSACAPGCGLEAAKERRGCKRFFVIPVEKYPYVVVLADLVVTLGSGMTTQYFALFMMNIYFVSPVGLSALGLTIAVLISVLAIVNSHLGSTIGRTRALILPKLLGSLILLYMALARQTSAGPKWLMCIAYVLRMAVMNSTTALSRALIMDFVSEERRGMWNALESVQSASWSGTALVGGYIADRLGYGAAFIVTFFFHMTACMMLVPCTLKNDTVLASRLDRRGTVKGPKAMTRVSETPEGGATTLSADNIVVHGATPEQKEELIVAIN</sequence>
<dbReference type="GO" id="GO:0016020">
    <property type="term" value="C:membrane"/>
    <property type="evidence" value="ECO:0007669"/>
    <property type="project" value="UniProtKB-SubCell"/>
</dbReference>
<feature type="transmembrane region" description="Helical" evidence="2">
    <location>
        <begin position="332"/>
        <end position="358"/>
    </location>
</feature>
<dbReference type="GeneID" id="40320699"/>
<feature type="transmembrane region" description="Helical" evidence="2">
    <location>
        <begin position="12"/>
        <end position="33"/>
    </location>
</feature>
<feature type="transmembrane region" description="Helical" evidence="2">
    <location>
        <begin position="180"/>
        <end position="203"/>
    </location>
</feature>
<comment type="caution">
    <text evidence="4">The sequence shown here is derived from an EMBL/GenBank/DDBJ whole genome shotgun (WGS) entry which is preliminary data.</text>
</comment>
<feature type="transmembrane region" description="Helical" evidence="2">
    <location>
        <begin position="109"/>
        <end position="130"/>
    </location>
</feature>
<dbReference type="OrthoDB" id="541403at2759"/>
<dbReference type="InterPro" id="IPR020846">
    <property type="entry name" value="MFS_dom"/>
</dbReference>
<feature type="transmembrane region" description="Helical" evidence="2">
    <location>
        <begin position="85"/>
        <end position="103"/>
    </location>
</feature>
<dbReference type="Proteomes" id="UP000284403">
    <property type="component" value="Unassembled WGS sequence"/>
</dbReference>
<reference evidence="4 5" key="1">
    <citation type="journal article" date="2018" name="BMC Genomics">
        <title>Genomic comparison of Trypanosoma conorhini and Trypanosoma rangeli to Trypanosoma cruzi strains of high and low virulence.</title>
        <authorList>
            <person name="Bradwell K.R."/>
            <person name="Koparde V.N."/>
            <person name="Matveyev A.V."/>
            <person name="Serrano M.G."/>
            <person name="Alves J.M."/>
            <person name="Parikh H."/>
            <person name="Huang B."/>
            <person name="Lee V."/>
            <person name="Espinosa-Alvarez O."/>
            <person name="Ortiz P.A."/>
            <person name="Costa-Martins A.G."/>
            <person name="Teixeira M.M."/>
            <person name="Buck G.A."/>
        </authorList>
    </citation>
    <scope>NUCLEOTIDE SEQUENCE [LARGE SCALE GENOMIC DNA]</scope>
    <source>
        <strain evidence="4 5">025E</strain>
    </source>
</reference>
<dbReference type="EMBL" id="MKKU01000526">
    <property type="protein sequence ID" value="RNF08831.1"/>
    <property type="molecule type" value="Genomic_DNA"/>
</dbReference>
<evidence type="ECO:0000313" key="5">
    <source>
        <dbReference type="Proteomes" id="UP000284403"/>
    </source>
</evidence>
<feature type="transmembrane region" description="Helical" evidence="2">
    <location>
        <begin position="370"/>
        <end position="389"/>
    </location>
</feature>